<accession>A0A1G7PCT7</accession>
<reference evidence="2 3" key="1">
    <citation type="submission" date="2016-10" db="EMBL/GenBank/DDBJ databases">
        <authorList>
            <person name="de Groot N.N."/>
        </authorList>
    </citation>
    <scope>NUCLEOTIDE SEQUENCE [LARGE SCALE GENOMIC DNA]</scope>
    <source>
        <strain evidence="2 3">DSM 28129</strain>
    </source>
</reference>
<evidence type="ECO:0000313" key="3">
    <source>
        <dbReference type="Proteomes" id="UP000198972"/>
    </source>
</evidence>
<dbReference type="EMBL" id="FNBG01000018">
    <property type="protein sequence ID" value="SDF84088.1"/>
    <property type="molecule type" value="Genomic_DNA"/>
</dbReference>
<dbReference type="Gene3D" id="3.20.80.10">
    <property type="entry name" value="Regulatory factor, effector binding domain"/>
    <property type="match status" value="1"/>
</dbReference>
<dbReference type="AlphaFoldDB" id="A0A1G7PCT7"/>
<evidence type="ECO:0000259" key="1">
    <source>
        <dbReference type="Pfam" id="PF06445"/>
    </source>
</evidence>
<evidence type="ECO:0000313" key="2">
    <source>
        <dbReference type="EMBL" id="SDF84088.1"/>
    </source>
</evidence>
<dbReference type="InterPro" id="IPR011256">
    <property type="entry name" value="Reg_factor_effector_dom_sf"/>
</dbReference>
<gene>
    <name evidence="2" type="ORF">SAMN04488542_11850</name>
</gene>
<dbReference type="PIRSF" id="PIRSF031644">
    <property type="entry name" value="UCP031644"/>
    <property type="match status" value="1"/>
</dbReference>
<sequence length="209" mass="23784">MAEKLDFKKRHKDLYLPKEDPALIEVPPIRYFMVDGEGAPESRGYQNALQVLYALSYGIKMSNRSAYPPEGYVEYSVAPLEGLWDSAGGGFDPNRDHWVWTAMIRQPDFVTEEVFRQAVIQVAKKKPELDFGAVRLAVYEEGLCVQLMHNGPYSTEPISLAKMEQFIAANGLVDDCGPERRHHEVYMSDPRKTAPEKMKTVLRHPVKRA</sequence>
<dbReference type="InterPro" id="IPR029442">
    <property type="entry name" value="GyrI-like"/>
</dbReference>
<name>A0A1G7PCT7_9BACL</name>
<dbReference type="RefSeq" id="WP_091232282.1">
    <property type="nucleotide sequence ID" value="NZ_FNBG01000018.1"/>
</dbReference>
<dbReference type="Pfam" id="PF06445">
    <property type="entry name" value="GyrI-like"/>
    <property type="match status" value="1"/>
</dbReference>
<dbReference type="STRING" id="670482.SAMN04488542_11850"/>
<proteinExistence type="predicted"/>
<dbReference type="OrthoDB" id="4772335at2"/>
<dbReference type="InterPro" id="IPR008319">
    <property type="entry name" value="GyrI-like_CCH_Lin2189-like"/>
</dbReference>
<feature type="domain" description="GyrI-like small molecule binding" evidence="1">
    <location>
        <begin position="21"/>
        <end position="206"/>
    </location>
</feature>
<keyword evidence="3" id="KW-1185">Reference proteome</keyword>
<protein>
    <recommendedName>
        <fullName evidence="1">GyrI-like small molecule binding domain-containing protein</fullName>
    </recommendedName>
</protein>
<dbReference type="Proteomes" id="UP000198972">
    <property type="component" value="Unassembled WGS sequence"/>
</dbReference>
<organism evidence="2 3">
    <name type="scientific">Fontibacillus panacisegetis</name>
    <dbReference type="NCBI Taxonomy" id="670482"/>
    <lineage>
        <taxon>Bacteria</taxon>
        <taxon>Bacillati</taxon>
        <taxon>Bacillota</taxon>
        <taxon>Bacilli</taxon>
        <taxon>Bacillales</taxon>
        <taxon>Paenibacillaceae</taxon>
        <taxon>Fontibacillus</taxon>
    </lineage>
</organism>